<dbReference type="InterPro" id="IPR014284">
    <property type="entry name" value="RNA_pol_sigma-70_dom"/>
</dbReference>
<dbReference type="EMBL" id="JAFREP010000020">
    <property type="protein sequence ID" value="MBO1320970.1"/>
    <property type="molecule type" value="Genomic_DNA"/>
</dbReference>
<dbReference type="CDD" id="cd06171">
    <property type="entry name" value="Sigma70_r4"/>
    <property type="match status" value="1"/>
</dbReference>
<dbReference type="GO" id="GO:0016987">
    <property type="term" value="F:sigma factor activity"/>
    <property type="evidence" value="ECO:0007669"/>
    <property type="project" value="UniProtKB-KW"/>
</dbReference>
<dbReference type="InterPro" id="IPR007627">
    <property type="entry name" value="RNA_pol_sigma70_r2"/>
</dbReference>
<evidence type="ECO:0000256" key="1">
    <source>
        <dbReference type="ARBA" id="ARBA00010641"/>
    </source>
</evidence>
<dbReference type="Gene3D" id="1.10.1740.10">
    <property type="match status" value="1"/>
</dbReference>
<feature type="domain" description="RNA polymerase sigma-70 region 2" evidence="7">
    <location>
        <begin position="25"/>
        <end position="91"/>
    </location>
</feature>
<proteinExistence type="inferred from homology"/>
<dbReference type="InterPro" id="IPR013325">
    <property type="entry name" value="RNA_pol_sigma_r2"/>
</dbReference>
<dbReference type="PANTHER" id="PTHR43133">
    <property type="entry name" value="RNA POLYMERASE ECF-TYPE SIGMA FACTO"/>
    <property type="match status" value="1"/>
</dbReference>
<evidence type="ECO:0000256" key="2">
    <source>
        <dbReference type="ARBA" id="ARBA00023015"/>
    </source>
</evidence>
<dbReference type="InterPro" id="IPR013324">
    <property type="entry name" value="RNA_pol_sigma_r3/r4-like"/>
</dbReference>
<evidence type="ECO:0000256" key="6">
    <source>
        <dbReference type="RuleBase" id="RU000716"/>
    </source>
</evidence>
<dbReference type="SUPFAM" id="SSF88946">
    <property type="entry name" value="Sigma2 domain of RNA polymerase sigma factors"/>
    <property type="match status" value="1"/>
</dbReference>
<feature type="domain" description="RNA polymerase sigma factor 70 region 4 type 2" evidence="8">
    <location>
        <begin position="121"/>
        <end position="173"/>
    </location>
</feature>
<evidence type="ECO:0000259" key="8">
    <source>
        <dbReference type="Pfam" id="PF08281"/>
    </source>
</evidence>
<dbReference type="PROSITE" id="PS01063">
    <property type="entry name" value="SIGMA70_ECF"/>
    <property type="match status" value="1"/>
</dbReference>
<dbReference type="Pfam" id="PF08281">
    <property type="entry name" value="Sigma70_r4_2"/>
    <property type="match status" value="1"/>
</dbReference>
<dbReference type="Pfam" id="PF04542">
    <property type="entry name" value="Sigma70_r2"/>
    <property type="match status" value="1"/>
</dbReference>
<evidence type="ECO:0000259" key="7">
    <source>
        <dbReference type="Pfam" id="PF04542"/>
    </source>
</evidence>
<gene>
    <name evidence="9" type="ORF">J3U88_21005</name>
</gene>
<evidence type="ECO:0000256" key="3">
    <source>
        <dbReference type="ARBA" id="ARBA00023082"/>
    </source>
</evidence>
<accession>A0A8J7QBZ8</accession>
<organism evidence="9 10">
    <name type="scientific">Acanthopleuribacter pedis</name>
    <dbReference type="NCBI Taxonomy" id="442870"/>
    <lineage>
        <taxon>Bacteria</taxon>
        <taxon>Pseudomonadati</taxon>
        <taxon>Acidobacteriota</taxon>
        <taxon>Holophagae</taxon>
        <taxon>Acanthopleuribacterales</taxon>
        <taxon>Acanthopleuribacteraceae</taxon>
        <taxon>Acanthopleuribacter</taxon>
    </lineage>
</organism>
<dbReference type="InterPro" id="IPR000838">
    <property type="entry name" value="RNA_pol_sigma70_ECF_CS"/>
</dbReference>
<dbReference type="GO" id="GO:0006352">
    <property type="term" value="P:DNA-templated transcription initiation"/>
    <property type="evidence" value="ECO:0007669"/>
    <property type="project" value="InterPro"/>
</dbReference>
<evidence type="ECO:0000313" key="10">
    <source>
        <dbReference type="Proteomes" id="UP000664417"/>
    </source>
</evidence>
<name>A0A8J7QBZ8_9BACT</name>
<keyword evidence="10" id="KW-1185">Reference proteome</keyword>
<dbReference type="NCBIfam" id="TIGR02937">
    <property type="entry name" value="sigma70-ECF"/>
    <property type="match status" value="1"/>
</dbReference>
<keyword evidence="5 6" id="KW-0804">Transcription</keyword>
<dbReference type="Proteomes" id="UP000664417">
    <property type="component" value="Unassembled WGS sequence"/>
</dbReference>
<dbReference type="SUPFAM" id="SSF88659">
    <property type="entry name" value="Sigma3 and sigma4 domains of RNA polymerase sigma factors"/>
    <property type="match status" value="1"/>
</dbReference>
<dbReference type="GO" id="GO:0003677">
    <property type="term" value="F:DNA binding"/>
    <property type="evidence" value="ECO:0007669"/>
    <property type="project" value="UniProtKB-KW"/>
</dbReference>
<dbReference type="InterPro" id="IPR036388">
    <property type="entry name" value="WH-like_DNA-bd_sf"/>
</dbReference>
<evidence type="ECO:0000256" key="4">
    <source>
        <dbReference type="ARBA" id="ARBA00023125"/>
    </source>
</evidence>
<sequence>MFGSPSDMTLVKQALQGKNESWDRLIRRYESKIYNFALRMTGNREDALDLVQEVFLSVYRNLDRYGQQAKFSSWIFTIASHRATDFYRRKKAVDSLDEPELLDAGGGNSPYDQVLRRQSNQEVLRLLHQLTPEQRLVVELKYFQEQTFEEMSTHTGIPTNTLKSRLYAALRKLKSLPEVVSA</sequence>
<comment type="similarity">
    <text evidence="1 6">Belongs to the sigma-70 factor family. ECF subfamily.</text>
</comment>
<dbReference type="AlphaFoldDB" id="A0A8J7QBZ8"/>
<evidence type="ECO:0000313" key="9">
    <source>
        <dbReference type="EMBL" id="MBO1320970.1"/>
    </source>
</evidence>
<protein>
    <recommendedName>
        <fullName evidence="6">RNA polymerase sigma factor</fullName>
    </recommendedName>
</protein>
<keyword evidence="2 6" id="KW-0805">Transcription regulation</keyword>
<dbReference type="InterPro" id="IPR039425">
    <property type="entry name" value="RNA_pol_sigma-70-like"/>
</dbReference>
<reference evidence="9" key="1">
    <citation type="submission" date="2021-03" db="EMBL/GenBank/DDBJ databases">
        <authorList>
            <person name="Wang G."/>
        </authorList>
    </citation>
    <scope>NUCLEOTIDE SEQUENCE</scope>
    <source>
        <strain evidence="9">KCTC 12899</strain>
    </source>
</reference>
<dbReference type="PANTHER" id="PTHR43133:SF8">
    <property type="entry name" value="RNA POLYMERASE SIGMA FACTOR HI_1459-RELATED"/>
    <property type="match status" value="1"/>
</dbReference>
<comment type="caution">
    <text evidence="9">The sequence shown here is derived from an EMBL/GenBank/DDBJ whole genome shotgun (WGS) entry which is preliminary data.</text>
</comment>
<keyword evidence="3 6" id="KW-0731">Sigma factor</keyword>
<dbReference type="InterPro" id="IPR013249">
    <property type="entry name" value="RNA_pol_sigma70_r4_t2"/>
</dbReference>
<keyword evidence="4 6" id="KW-0238">DNA-binding</keyword>
<dbReference type="RefSeq" id="WP_207860945.1">
    <property type="nucleotide sequence ID" value="NZ_JAFREP010000020.1"/>
</dbReference>
<evidence type="ECO:0000256" key="5">
    <source>
        <dbReference type="ARBA" id="ARBA00023163"/>
    </source>
</evidence>
<dbReference type="Gene3D" id="1.10.10.10">
    <property type="entry name" value="Winged helix-like DNA-binding domain superfamily/Winged helix DNA-binding domain"/>
    <property type="match status" value="1"/>
</dbReference>